<dbReference type="InterPro" id="IPR048279">
    <property type="entry name" value="MdtK-like"/>
</dbReference>
<sequence length="446" mass="47711">MFSKKDLRRLLIPLIIEQILAVLVGMADVVMVSAVGEAAVSGVSLVDSISTLIIQLLAALSTGGAVVCSQYLGKKDAKNASVAANQLLLSTFLLSVFIMIVALVGNRSLLALIFGSIEADVMSNAQTYFFLSAVSYPFLAIYDACAALYRSMGNSKVSMNTSLCMNAINVVGNALCVYGLHMGVAGVGIPTVVSRATAGIIMLVIVRNPDHLIHVDRRLRLGFHPQMIRNILRIGVPAGMENSMFQLGKILVQSLVSSLGTASIAGFAVANNLVQFEYLPGTAIGLGMVTVIGQCVGAGEHAQARQYTNYLLKVNYGILAVLAVLLTALSTPLVGIYNLSPEASSIAVALIVVHSFAMIIWPVAFALPNALRAASDVKFTMVTAVFSMWAFRIGLSYVLVLGFHSGVMGVWIAMFADWGFRAVLFFIRYRSGRWLPQRPQKQAVGQ</sequence>
<comment type="subcellular location">
    <subcellularLocation>
        <location evidence="2">Cell membrane</location>
        <topology evidence="2">Multi-pass membrane protein</topology>
    </subcellularLocation>
</comment>
<keyword evidence="10" id="KW-0406">Ion transport</keyword>
<dbReference type="Proteomes" id="UP001298681">
    <property type="component" value="Unassembled WGS sequence"/>
</dbReference>
<reference evidence="14 15" key="1">
    <citation type="submission" date="2022-01" db="EMBL/GenBank/DDBJ databases">
        <title>Collection of gut derived symbiotic bacterial strains cultured from healthy donors.</title>
        <authorList>
            <person name="Lin H."/>
            <person name="Kohout C."/>
            <person name="Waligurski E."/>
            <person name="Pamer E.G."/>
        </authorList>
    </citation>
    <scope>NUCLEOTIDE SEQUENCE [LARGE SCALE GENOMIC DNA]</scope>
    <source>
        <strain evidence="14 15">DFI.7.58</strain>
    </source>
</reference>
<evidence type="ECO:0000256" key="9">
    <source>
        <dbReference type="ARBA" id="ARBA00022989"/>
    </source>
</evidence>
<comment type="similarity">
    <text evidence="3">Belongs to the multi antimicrobial extrusion (MATE) (TC 2.A.66.1) family.</text>
</comment>
<evidence type="ECO:0000313" key="15">
    <source>
        <dbReference type="Proteomes" id="UP001298681"/>
    </source>
</evidence>
<organism evidence="14 15">
    <name type="scientific">Anaeromassilibacillus senegalensis</name>
    <dbReference type="NCBI Taxonomy" id="1673717"/>
    <lineage>
        <taxon>Bacteria</taxon>
        <taxon>Bacillati</taxon>
        <taxon>Bacillota</taxon>
        <taxon>Clostridia</taxon>
        <taxon>Eubacteriales</taxon>
        <taxon>Acutalibacteraceae</taxon>
        <taxon>Anaeromassilibacillus</taxon>
    </lineage>
</organism>
<evidence type="ECO:0000256" key="2">
    <source>
        <dbReference type="ARBA" id="ARBA00004651"/>
    </source>
</evidence>
<evidence type="ECO:0000256" key="7">
    <source>
        <dbReference type="ARBA" id="ARBA00022475"/>
    </source>
</evidence>
<evidence type="ECO:0000313" key="14">
    <source>
        <dbReference type="EMBL" id="MCG4611910.1"/>
    </source>
</evidence>
<keyword evidence="11 13" id="KW-0472">Membrane</keyword>
<keyword evidence="8 13" id="KW-0812">Transmembrane</keyword>
<evidence type="ECO:0000256" key="3">
    <source>
        <dbReference type="ARBA" id="ARBA00010199"/>
    </source>
</evidence>
<dbReference type="InterPro" id="IPR002528">
    <property type="entry name" value="MATE_fam"/>
</dbReference>
<dbReference type="Pfam" id="PF01554">
    <property type="entry name" value="MatE"/>
    <property type="match status" value="2"/>
</dbReference>
<evidence type="ECO:0000256" key="13">
    <source>
        <dbReference type="SAM" id="Phobius"/>
    </source>
</evidence>
<dbReference type="InterPro" id="IPR050222">
    <property type="entry name" value="MATE_MdtK"/>
</dbReference>
<keyword evidence="7" id="KW-1003">Cell membrane</keyword>
<feature type="transmembrane region" description="Helical" evidence="13">
    <location>
        <begin position="406"/>
        <end position="427"/>
    </location>
</feature>
<feature type="transmembrane region" description="Helical" evidence="13">
    <location>
        <begin position="125"/>
        <end position="149"/>
    </location>
</feature>
<feature type="transmembrane region" description="Helical" evidence="13">
    <location>
        <begin position="84"/>
        <end position="105"/>
    </location>
</feature>
<evidence type="ECO:0000256" key="8">
    <source>
        <dbReference type="ARBA" id="ARBA00022692"/>
    </source>
</evidence>
<keyword evidence="6" id="KW-0050">Antiport</keyword>
<feature type="transmembrane region" description="Helical" evidence="13">
    <location>
        <begin position="250"/>
        <end position="270"/>
    </location>
</feature>
<feature type="transmembrane region" description="Helical" evidence="13">
    <location>
        <begin position="343"/>
        <end position="367"/>
    </location>
</feature>
<name>A0ABS9MM63_9FIRM</name>
<evidence type="ECO:0000256" key="1">
    <source>
        <dbReference type="ARBA" id="ARBA00003408"/>
    </source>
</evidence>
<evidence type="ECO:0000256" key="4">
    <source>
        <dbReference type="ARBA" id="ARBA00020268"/>
    </source>
</evidence>
<keyword evidence="9 13" id="KW-1133">Transmembrane helix</keyword>
<evidence type="ECO:0000256" key="5">
    <source>
        <dbReference type="ARBA" id="ARBA00022448"/>
    </source>
</evidence>
<comment type="caution">
    <text evidence="14">The sequence shown here is derived from an EMBL/GenBank/DDBJ whole genome shotgun (WGS) entry which is preliminary data.</text>
</comment>
<evidence type="ECO:0000256" key="12">
    <source>
        <dbReference type="ARBA" id="ARBA00031636"/>
    </source>
</evidence>
<proteinExistence type="inferred from homology"/>
<feature type="transmembrane region" description="Helical" evidence="13">
    <location>
        <begin position="52"/>
        <end position="72"/>
    </location>
</feature>
<dbReference type="NCBIfam" id="TIGR00797">
    <property type="entry name" value="matE"/>
    <property type="match status" value="1"/>
</dbReference>
<dbReference type="PANTHER" id="PTHR43298">
    <property type="entry name" value="MULTIDRUG RESISTANCE PROTEIN NORM-RELATED"/>
    <property type="match status" value="1"/>
</dbReference>
<dbReference type="PANTHER" id="PTHR43298:SF2">
    <property type="entry name" value="FMN_FAD EXPORTER YEEO-RELATED"/>
    <property type="match status" value="1"/>
</dbReference>
<comment type="function">
    <text evidence="1">Multidrug efflux pump.</text>
</comment>
<dbReference type="PIRSF" id="PIRSF006603">
    <property type="entry name" value="DinF"/>
    <property type="match status" value="1"/>
</dbReference>
<evidence type="ECO:0000256" key="6">
    <source>
        <dbReference type="ARBA" id="ARBA00022449"/>
    </source>
</evidence>
<dbReference type="EMBL" id="JAKNHQ010000027">
    <property type="protein sequence ID" value="MCG4611910.1"/>
    <property type="molecule type" value="Genomic_DNA"/>
</dbReference>
<feature type="transmembrane region" description="Helical" evidence="13">
    <location>
        <begin position="314"/>
        <end position="337"/>
    </location>
</feature>
<feature type="transmembrane region" description="Helical" evidence="13">
    <location>
        <begin position="12"/>
        <end position="32"/>
    </location>
</feature>
<evidence type="ECO:0000256" key="11">
    <source>
        <dbReference type="ARBA" id="ARBA00023136"/>
    </source>
</evidence>
<accession>A0ABS9MM63</accession>
<keyword evidence="5" id="KW-0813">Transport</keyword>
<keyword evidence="15" id="KW-1185">Reference proteome</keyword>
<gene>
    <name evidence="14" type="ORF">L0P57_13325</name>
</gene>
<dbReference type="CDD" id="cd13137">
    <property type="entry name" value="MATE_NorM_like"/>
    <property type="match status" value="1"/>
</dbReference>
<feature type="transmembrane region" description="Helical" evidence="13">
    <location>
        <begin position="161"/>
        <end position="181"/>
    </location>
</feature>
<feature type="transmembrane region" description="Helical" evidence="13">
    <location>
        <begin position="379"/>
        <end position="400"/>
    </location>
</feature>
<protein>
    <recommendedName>
        <fullName evidence="4">Probable multidrug resistance protein NorM</fullName>
    </recommendedName>
    <alternativeName>
        <fullName evidence="12">Multidrug-efflux transporter</fullName>
    </alternativeName>
</protein>
<evidence type="ECO:0000256" key="10">
    <source>
        <dbReference type="ARBA" id="ARBA00023065"/>
    </source>
</evidence>